<dbReference type="STRING" id="945553.A0A0D2M9X7"/>
<dbReference type="OMA" id="EVWKTRA"/>
<dbReference type="Proteomes" id="UP000054270">
    <property type="component" value="Unassembled WGS sequence"/>
</dbReference>
<dbReference type="CDD" id="cd12193">
    <property type="entry name" value="bZIP_GCN4"/>
    <property type="match status" value="1"/>
</dbReference>
<feature type="compositionally biased region" description="Polar residues" evidence="1">
    <location>
        <begin position="1"/>
        <end position="15"/>
    </location>
</feature>
<evidence type="ECO:0000313" key="3">
    <source>
        <dbReference type="EMBL" id="KJA20138.1"/>
    </source>
</evidence>
<dbReference type="PROSITE" id="PS00036">
    <property type="entry name" value="BZIP_BASIC"/>
    <property type="match status" value="1"/>
</dbReference>
<proteinExistence type="predicted"/>
<evidence type="ECO:0000256" key="1">
    <source>
        <dbReference type="SAM" id="MobiDB-lite"/>
    </source>
</evidence>
<dbReference type="SUPFAM" id="SSF57959">
    <property type="entry name" value="Leucine zipper domain"/>
    <property type="match status" value="1"/>
</dbReference>
<evidence type="ECO:0000313" key="4">
    <source>
        <dbReference type="Proteomes" id="UP000054270"/>
    </source>
</evidence>
<dbReference type="OrthoDB" id="2257100at2759"/>
<dbReference type="InterPro" id="IPR046347">
    <property type="entry name" value="bZIP_sf"/>
</dbReference>
<feature type="domain" description="BZIP" evidence="2">
    <location>
        <begin position="92"/>
        <end position="106"/>
    </location>
</feature>
<keyword evidence="4" id="KW-1185">Reference proteome</keyword>
<feature type="non-terminal residue" evidence="3">
    <location>
        <position position="1"/>
    </location>
</feature>
<name>A0A0D2M9X7_HYPSF</name>
<evidence type="ECO:0000259" key="2">
    <source>
        <dbReference type="PROSITE" id="PS00036"/>
    </source>
</evidence>
<dbReference type="InterPro" id="IPR004827">
    <property type="entry name" value="bZIP"/>
</dbReference>
<gene>
    <name evidence="3" type="ORF">HYPSUDRAFT_116699</name>
</gene>
<protein>
    <recommendedName>
        <fullName evidence="2">BZIP domain-containing protein</fullName>
    </recommendedName>
</protein>
<organism evidence="3 4">
    <name type="scientific">Hypholoma sublateritium (strain FD-334 SS-4)</name>
    <dbReference type="NCBI Taxonomy" id="945553"/>
    <lineage>
        <taxon>Eukaryota</taxon>
        <taxon>Fungi</taxon>
        <taxon>Dikarya</taxon>
        <taxon>Basidiomycota</taxon>
        <taxon>Agaricomycotina</taxon>
        <taxon>Agaricomycetes</taxon>
        <taxon>Agaricomycetidae</taxon>
        <taxon>Agaricales</taxon>
        <taxon>Agaricineae</taxon>
        <taxon>Strophariaceae</taxon>
        <taxon>Hypholoma</taxon>
    </lineage>
</organism>
<dbReference type="AlphaFoldDB" id="A0A0D2M9X7"/>
<dbReference type="EMBL" id="KN817570">
    <property type="protein sequence ID" value="KJA20138.1"/>
    <property type="molecule type" value="Genomic_DNA"/>
</dbReference>
<sequence>PPAPATTTEQQSSSARRSKATGIRKGITPDALLDEDAPTQPRKYVTPSATSRKAVPAAFQRKRSRSAAFGEEEDQLDDLPLNPTEQDLVEQKRRQNTVAARRSRKRKLEEFQRMKDERDEERRVKEIWKTRALTMQAQLQSLG</sequence>
<feature type="non-terminal residue" evidence="3">
    <location>
        <position position="143"/>
    </location>
</feature>
<dbReference type="Gene3D" id="3.30.160.60">
    <property type="entry name" value="Classic Zinc Finger"/>
    <property type="match status" value="1"/>
</dbReference>
<accession>A0A0D2M9X7</accession>
<reference evidence="4" key="1">
    <citation type="submission" date="2014-04" db="EMBL/GenBank/DDBJ databases">
        <title>Evolutionary Origins and Diversification of the Mycorrhizal Mutualists.</title>
        <authorList>
            <consortium name="DOE Joint Genome Institute"/>
            <consortium name="Mycorrhizal Genomics Consortium"/>
            <person name="Kohler A."/>
            <person name="Kuo A."/>
            <person name="Nagy L.G."/>
            <person name="Floudas D."/>
            <person name="Copeland A."/>
            <person name="Barry K.W."/>
            <person name="Cichocki N."/>
            <person name="Veneault-Fourrey C."/>
            <person name="LaButti K."/>
            <person name="Lindquist E.A."/>
            <person name="Lipzen A."/>
            <person name="Lundell T."/>
            <person name="Morin E."/>
            <person name="Murat C."/>
            <person name="Riley R."/>
            <person name="Ohm R."/>
            <person name="Sun H."/>
            <person name="Tunlid A."/>
            <person name="Henrissat B."/>
            <person name="Grigoriev I.V."/>
            <person name="Hibbett D.S."/>
            <person name="Martin F."/>
        </authorList>
    </citation>
    <scope>NUCLEOTIDE SEQUENCE [LARGE SCALE GENOMIC DNA]</scope>
    <source>
        <strain evidence="4">FD-334 SS-4</strain>
    </source>
</reference>
<feature type="region of interest" description="Disordered" evidence="1">
    <location>
        <begin position="1"/>
        <end position="107"/>
    </location>
</feature>
<dbReference type="GO" id="GO:0003700">
    <property type="term" value="F:DNA-binding transcription factor activity"/>
    <property type="evidence" value="ECO:0007669"/>
    <property type="project" value="InterPro"/>
</dbReference>